<dbReference type="Pfam" id="PF03958">
    <property type="entry name" value="Secretin_N"/>
    <property type="match status" value="1"/>
</dbReference>
<keyword evidence="11" id="KW-1185">Reference proteome</keyword>
<dbReference type="GO" id="GO:0009306">
    <property type="term" value="P:protein secretion"/>
    <property type="evidence" value="ECO:0007669"/>
    <property type="project" value="InterPro"/>
</dbReference>
<evidence type="ECO:0000256" key="7">
    <source>
        <dbReference type="SAM" id="Phobius"/>
    </source>
</evidence>
<accession>A0A919DFN0</accession>
<feature type="domain" description="Type II/III secretion system secretin-like" evidence="8">
    <location>
        <begin position="526"/>
        <end position="693"/>
    </location>
</feature>
<gene>
    <name evidence="10" type="ORF">GCM10007167_23890</name>
</gene>
<dbReference type="EMBL" id="BNCF01000015">
    <property type="protein sequence ID" value="GHE41186.1"/>
    <property type="molecule type" value="Genomic_DNA"/>
</dbReference>
<keyword evidence="3 7" id="KW-0472">Membrane</keyword>
<dbReference type="PANTHER" id="PTHR30332:SF25">
    <property type="entry name" value="SECRETIN XPSD"/>
    <property type="match status" value="1"/>
</dbReference>
<evidence type="ECO:0000259" key="8">
    <source>
        <dbReference type="Pfam" id="PF00263"/>
    </source>
</evidence>
<dbReference type="Gene3D" id="3.30.1370.120">
    <property type="match status" value="1"/>
</dbReference>
<reference evidence="10" key="2">
    <citation type="submission" date="2020-09" db="EMBL/GenBank/DDBJ databases">
        <authorList>
            <person name="Sun Q."/>
            <person name="Kim S."/>
        </authorList>
    </citation>
    <scope>NUCLEOTIDE SEQUENCE</scope>
    <source>
        <strain evidence="10">KCTC 32020</strain>
    </source>
</reference>
<comment type="caution">
    <text evidence="10">The sequence shown here is derived from an EMBL/GenBank/DDBJ whole genome shotgun (WGS) entry which is preliminary data.</text>
</comment>
<protein>
    <submittedName>
        <fullName evidence="10">Type II secretion system protein</fullName>
    </submittedName>
</protein>
<feature type="compositionally biased region" description="Pro residues" evidence="6">
    <location>
        <begin position="47"/>
        <end position="57"/>
    </location>
</feature>
<dbReference type="PRINTS" id="PR00811">
    <property type="entry name" value="BCTERIALGSPD"/>
</dbReference>
<dbReference type="Pfam" id="PF00263">
    <property type="entry name" value="Secretin"/>
    <property type="match status" value="1"/>
</dbReference>
<organism evidence="10 11">
    <name type="scientific">Vulcaniibacterium thermophilum</name>
    <dbReference type="NCBI Taxonomy" id="1169913"/>
    <lineage>
        <taxon>Bacteria</taxon>
        <taxon>Pseudomonadati</taxon>
        <taxon>Pseudomonadota</taxon>
        <taxon>Gammaproteobacteria</taxon>
        <taxon>Lysobacterales</taxon>
        <taxon>Lysobacteraceae</taxon>
        <taxon>Vulcaniibacterium</taxon>
    </lineage>
</organism>
<dbReference type="InterPro" id="IPR004846">
    <property type="entry name" value="T2SS/T3SS_dom"/>
</dbReference>
<evidence type="ECO:0000256" key="5">
    <source>
        <dbReference type="RuleBase" id="RU004004"/>
    </source>
</evidence>
<dbReference type="InterPro" id="IPR038591">
    <property type="entry name" value="NolW-like_sf"/>
</dbReference>
<dbReference type="PANTHER" id="PTHR30332">
    <property type="entry name" value="PROBABLE GENERAL SECRETION PATHWAY PROTEIN D"/>
    <property type="match status" value="1"/>
</dbReference>
<comment type="similarity">
    <text evidence="4">Belongs to the bacterial secretin family.</text>
</comment>
<evidence type="ECO:0000256" key="3">
    <source>
        <dbReference type="ARBA" id="ARBA00023136"/>
    </source>
</evidence>
<keyword evidence="2" id="KW-0732">Signal</keyword>
<dbReference type="OrthoDB" id="9779724at2"/>
<feature type="region of interest" description="Disordered" evidence="6">
    <location>
        <begin position="47"/>
        <end position="98"/>
    </location>
</feature>
<name>A0A919DFN0_9GAMM</name>
<feature type="domain" description="NolW-like" evidence="9">
    <location>
        <begin position="359"/>
        <end position="457"/>
    </location>
</feature>
<evidence type="ECO:0000313" key="11">
    <source>
        <dbReference type="Proteomes" id="UP000636453"/>
    </source>
</evidence>
<dbReference type="GO" id="GO:0009279">
    <property type="term" value="C:cell outer membrane"/>
    <property type="evidence" value="ECO:0007669"/>
    <property type="project" value="UniProtKB-SubCell"/>
</dbReference>
<feature type="compositionally biased region" description="Low complexity" evidence="6">
    <location>
        <begin position="80"/>
        <end position="91"/>
    </location>
</feature>
<comment type="subcellular location">
    <subcellularLocation>
        <location evidence="5">Cell outer membrane</location>
    </subcellularLocation>
    <subcellularLocation>
        <location evidence="1">Membrane</location>
    </subcellularLocation>
</comment>
<dbReference type="InterPro" id="IPR005644">
    <property type="entry name" value="NolW-like"/>
</dbReference>
<evidence type="ECO:0000256" key="1">
    <source>
        <dbReference type="ARBA" id="ARBA00004370"/>
    </source>
</evidence>
<feature type="region of interest" description="Disordered" evidence="6">
    <location>
        <begin position="385"/>
        <end position="409"/>
    </location>
</feature>
<keyword evidence="7" id="KW-0812">Transmembrane</keyword>
<keyword evidence="7" id="KW-1133">Transmembrane helix</keyword>
<feature type="compositionally biased region" description="Low complexity" evidence="6">
    <location>
        <begin position="400"/>
        <end position="409"/>
    </location>
</feature>
<evidence type="ECO:0000256" key="4">
    <source>
        <dbReference type="RuleBase" id="RU004003"/>
    </source>
</evidence>
<evidence type="ECO:0000256" key="6">
    <source>
        <dbReference type="SAM" id="MobiDB-lite"/>
    </source>
</evidence>
<evidence type="ECO:0000259" key="9">
    <source>
        <dbReference type="Pfam" id="PF03958"/>
    </source>
</evidence>
<dbReference type="InterPro" id="IPR001775">
    <property type="entry name" value="GspD/PilQ"/>
</dbReference>
<dbReference type="InterPro" id="IPR050810">
    <property type="entry name" value="Bact_Secretion_Sys_Channel"/>
</dbReference>
<feature type="transmembrane region" description="Helical" evidence="7">
    <location>
        <begin position="21"/>
        <end position="42"/>
    </location>
</feature>
<dbReference type="AlphaFoldDB" id="A0A919DFN0"/>
<keyword evidence="5" id="KW-0813">Transport</keyword>
<evidence type="ECO:0000256" key="2">
    <source>
        <dbReference type="ARBA" id="ARBA00022729"/>
    </source>
</evidence>
<dbReference type="GO" id="GO:0015627">
    <property type="term" value="C:type II protein secretion system complex"/>
    <property type="evidence" value="ECO:0007669"/>
    <property type="project" value="TreeGrafter"/>
</dbReference>
<dbReference type="RefSeq" id="WP_146473584.1">
    <property type="nucleotide sequence ID" value="NZ_BNCF01000015.1"/>
</dbReference>
<evidence type="ECO:0000313" key="10">
    <source>
        <dbReference type="EMBL" id="GHE41186.1"/>
    </source>
</evidence>
<reference evidence="10" key="1">
    <citation type="journal article" date="2014" name="Int. J. Syst. Evol. Microbiol.">
        <title>Complete genome sequence of Corynebacterium casei LMG S-19264T (=DSM 44701T), isolated from a smear-ripened cheese.</title>
        <authorList>
            <consortium name="US DOE Joint Genome Institute (JGI-PGF)"/>
            <person name="Walter F."/>
            <person name="Albersmeier A."/>
            <person name="Kalinowski J."/>
            <person name="Ruckert C."/>
        </authorList>
    </citation>
    <scope>NUCLEOTIDE SEQUENCE</scope>
    <source>
        <strain evidence="10">KCTC 32020</strain>
    </source>
</reference>
<proteinExistence type="inferred from homology"/>
<dbReference type="Proteomes" id="UP000636453">
    <property type="component" value="Unassembled WGS sequence"/>
</dbReference>
<sequence>MSQTPPHSTCRSEPGRARIAYAVRIVLAVLLAGTLAACAVRPPKFPAPLRAPNPPPAQDDVLQQQGGATRPRLEEGPTLPAAAPAAQQQPAESPVPPIPNRKPVALALDGVPLSAFINVVFGTELGFPIEIEQAVRDRTELVTLRLTEPQEPEKLYAIAAEVLRNYGVRVQPVGTLLRFSPIPSATGAAPRVVVTRALPDVPAGQRPVFVAIPLDIGEPGRIAAQVRILLGNSGVTITEMIEANALLLSGPGDAVQAAMDAVLTLDKAALRDKRSIRINPLYLSVDQLARDLREVLNAQGISVRMGPGTSGALTFVPVQSANALIVFSESEAALRAASEWAERLDQPTDESAGGGGVYLYSARHTTVETLVPILQALVGGANAPTAPASGSAAAGGSGTPGAPQGQAGASNQVVSIAGNGGRLAVDPIRNVIVYQGDGQRWRAIQGVLARLDQPARQVVIEVTVAEVTLTDEFSHGIEWALRNINFEGMSGPLTALGGSQPNAGGLVWRAISSSGQVSALVNLFARDSRVSILSTPRLLVKSGEKASIDVGTEVPIITSQATAPDLPSPGETPSILQSIQYRKTGVLLEIEAVVHSGQRVDLKIAQEVSEATQTESSDIPSPSIFSRRLQTSLTLSDGESMLLGGLISSTNSDGKSKVPLLGDIPGLGRLFQNRRKEGTRTELLMLITPYVVEDATQAKAITEAVRARFGTGKEE</sequence>